<proteinExistence type="predicted"/>
<comment type="caution">
    <text evidence="2">The sequence shown here is derived from an EMBL/GenBank/DDBJ whole genome shotgun (WGS) entry which is preliminary data.</text>
</comment>
<evidence type="ECO:0000313" key="3">
    <source>
        <dbReference type="Proteomes" id="UP000051264"/>
    </source>
</evidence>
<reference evidence="2 3" key="1">
    <citation type="journal article" date="2015" name="Genome Announc.">
        <title>Expanding the biotechnology potential of lactobacilli through comparative genomics of 213 strains and associated genera.</title>
        <authorList>
            <person name="Sun Z."/>
            <person name="Harris H.M."/>
            <person name="McCann A."/>
            <person name="Guo C."/>
            <person name="Argimon S."/>
            <person name="Zhang W."/>
            <person name="Yang X."/>
            <person name="Jeffery I.B."/>
            <person name="Cooney J.C."/>
            <person name="Kagawa T.F."/>
            <person name="Liu W."/>
            <person name="Song Y."/>
            <person name="Salvetti E."/>
            <person name="Wrobel A."/>
            <person name="Rasinkangas P."/>
            <person name="Parkhill J."/>
            <person name="Rea M.C."/>
            <person name="O'Sullivan O."/>
            <person name="Ritari J."/>
            <person name="Douillard F.P."/>
            <person name="Paul Ross R."/>
            <person name="Yang R."/>
            <person name="Briner A.E."/>
            <person name="Felis G.E."/>
            <person name="de Vos W.M."/>
            <person name="Barrangou R."/>
            <person name="Klaenhammer T.R."/>
            <person name="Caufield P.W."/>
            <person name="Cui Y."/>
            <person name="Zhang H."/>
            <person name="O'Toole P.W."/>
        </authorList>
    </citation>
    <scope>NUCLEOTIDE SEQUENCE [LARGE SCALE GENOMIC DNA]</scope>
    <source>
        <strain evidence="2 3">DSM 14340</strain>
    </source>
</reference>
<accession>A0A0R1RWQ6</accession>
<evidence type="ECO:0000313" key="2">
    <source>
        <dbReference type="EMBL" id="KRL61265.1"/>
    </source>
</evidence>
<dbReference type="RefSeq" id="WP_025083303.1">
    <property type="nucleotide sequence ID" value="NZ_AZEX01000023.1"/>
</dbReference>
<dbReference type="AlphaFoldDB" id="A0A0R1RWQ6"/>
<dbReference type="Proteomes" id="UP000051264">
    <property type="component" value="Unassembled WGS sequence"/>
</dbReference>
<name>A0A0R1RWQ6_9LACO</name>
<protein>
    <recommendedName>
        <fullName evidence="1">GGDEF domain-containing protein</fullName>
    </recommendedName>
</protein>
<dbReference type="InterPro" id="IPR000160">
    <property type="entry name" value="GGDEF_dom"/>
</dbReference>
<organism evidence="2 3">
    <name type="scientific">Latilactobacillus fuchuensis DSM 14340 = JCM 11249</name>
    <dbReference type="NCBI Taxonomy" id="1423747"/>
    <lineage>
        <taxon>Bacteria</taxon>
        <taxon>Bacillati</taxon>
        <taxon>Bacillota</taxon>
        <taxon>Bacilli</taxon>
        <taxon>Lactobacillales</taxon>
        <taxon>Lactobacillaceae</taxon>
        <taxon>Latilactobacillus</taxon>
    </lineage>
</organism>
<dbReference type="OrthoDB" id="2320688at2"/>
<dbReference type="PROSITE" id="PS50887">
    <property type="entry name" value="GGDEF"/>
    <property type="match status" value="1"/>
</dbReference>
<dbReference type="PATRIC" id="fig|1423747.3.peg.861"/>
<feature type="domain" description="GGDEF" evidence="1">
    <location>
        <begin position="48"/>
        <end position="116"/>
    </location>
</feature>
<dbReference type="EMBL" id="AZEX01000023">
    <property type="protein sequence ID" value="KRL61265.1"/>
    <property type="molecule type" value="Genomic_DNA"/>
</dbReference>
<evidence type="ECO:0000259" key="1">
    <source>
        <dbReference type="PROSITE" id="PS50887"/>
    </source>
</evidence>
<sequence>MIRNIEMVNTTMVGIMQSSNAGSPVVDGALNAMLLKQLKDGLGQAIVKTMTIKMVDVDELKVDSNNETLVLINNRVLKSTSVPAELLGNHYLTYDNEDLEKNSFESFIENVKKMLS</sequence>
<gene>
    <name evidence="2" type="ORF">FC69_GL000843</name>
</gene>